<protein>
    <recommendedName>
        <fullName evidence="1">HAT C-terminal dimerisation domain-containing protein</fullName>
    </recommendedName>
</protein>
<organism evidence="2 3">
    <name type="scientific">Dipteronia sinensis</name>
    <dbReference type="NCBI Taxonomy" id="43782"/>
    <lineage>
        <taxon>Eukaryota</taxon>
        <taxon>Viridiplantae</taxon>
        <taxon>Streptophyta</taxon>
        <taxon>Embryophyta</taxon>
        <taxon>Tracheophyta</taxon>
        <taxon>Spermatophyta</taxon>
        <taxon>Magnoliopsida</taxon>
        <taxon>eudicotyledons</taxon>
        <taxon>Gunneridae</taxon>
        <taxon>Pentapetalae</taxon>
        <taxon>rosids</taxon>
        <taxon>malvids</taxon>
        <taxon>Sapindales</taxon>
        <taxon>Sapindaceae</taxon>
        <taxon>Hippocastanoideae</taxon>
        <taxon>Acereae</taxon>
        <taxon>Dipteronia</taxon>
    </lineage>
</organism>
<name>A0AAE0EAU3_9ROSI</name>
<dbReference type="EMBL" id="JANJYJ010000003">
    <property type="protein sequence ID" value="KAK3221451.1"/>
    <property type="molecule type" value="Genomic_DNA"/>
</dbReference>
<evidence type="ECO:0000259" key="1">
    <source>
        <dbReference type="Pfam" id="PF05699"/>
    </source>
</evidence>
<proteinExistence type="predicted"/>
<keyword evidence="3" id="KW-1185">Reference proteome</keyword>
<evidence type="ECO:0000313" key="2">
    <source>
        <dbReference type="EMBL" id="KAK3221451.1"/>
    </source>
</evidence>
<dbReference type="GO" id="GO:0046983">
    <property type="term" value="F:protein dimerization activity"/>
    <property type="evidence" value="ECO:0007669"/>
    <property type="project" value="InterPro"/>
</dbReference>
<dbReference type="InterPro" id="IPR008906">
    <property type="entry name" value="HATC_C_dom"/>
</dbReference>
<comment type="caution">
    <text evidence="2">The sequence shown here is derived from an EMBL/GenBank/DDBJ whole genome shotgun (WGS) entry which is preliminary data.</text>
</comment>
<gene>
    <name evidence="2" type="ORF">Dsin_008476</name>
</gene>
<reference evidence="2" key="1">
    <citation type="journal article" date="2023" name="Plant J.">
        <title>Genome sequences and population genomics provide insights into the demographic history, inbreeding, and mutation load of two 'living fossil' tree species of Dipteronia.</title>
        <authorList>
            <person name="Feng Y."/>
            <person name="Comes H.P."/>
            <person name="Chen J."/>
            <person name="Zhu S."/>
            <person name="Lu R."/>
            <person name="Zhang X."/>
            <person name="Li P."/>
            <person name="Qiu J."/>
            <person name="Olsen K.M."/>
            <person name="Qiu Y."/>
        </authorList>
    </citation>
    <scope>NUCLEOTIDE SEQUENCE</scope>
    <source>
        <strain evidence="2">NBL</strain>
    </source>
</reference>
<sequence length="245" mass="27337">MNANLLEMQRVVDEAKLKVKQSLPMLVPLPSTVGSSFASASTFYGTTPKKRKGVSGAIEKTFNIGAREQLDGEIARMLYKGGLSFHVARNPHYVNTFKSACSVPIPGYLPPGSDSMIDRGFLSPQRWWGIHGSSTPTLQGIAFKLLGQPCSFSCCEKNWSTYNFIHFMKRNKIKPQRAEVLVFVHTNLHLLSRRTSTYNEGVSQLWDVIGDVFDFMDMENAGVLKIADLSLDEPQLEVVLFSSDR</sequence>
<dbReference type="Proteomes" id="UP001281410">
    <property type="component" value="Unassembled WGS sequence"/>
</dbReference>
<dbReference type="AlphaFoldDB" id="A0AAE0EAU3"/>
<feature type="domain" description="HAT C-terminal dimerisation" evidence="1">
    <location>
        <begin position="121"/>
        <end position="188"/>
    </location>
</feature>
<dbReference type="Pfam" id="PF05699">
    <property type="entry name" value="Dimer_Tnp_hAT"/>
    <property type="match status" value="1"/>
</dbReference>
<dbReference type="InterPro" id="IPR012337">
    <property type="entry name" value="RNaseH-like_sf"/>
</dbReference>
<dbReference type="SUPFAM" id="SSF53098">
    <property type="entry name" value="Ribonuclease H-like"/>
    <property type="match status" value="1"/>
</dbReference>
<accession>A0AAE0EAU3</accession>
<evidence type="ECO:0000313" key="3">
    <source>
        <dbReference type="Proteomes" id="UP001281410"/>
    </source>
</evidence>